<dbReference type="Proteomes" id="UP000548326">
    <property type="component" value="Unassembled WGS sequence"/>
</dbReference>
<dbReference type="RefSeq" id="WP_076377016.1">
    <property type="nucleotide sequence ID" value="NZ_FTMG01000016.1"/>
</dbReference>
<evidence type="ECO:0000313" key="3">
    <source>
        <dbReference type="EMBL" id="MBB6130717.1"/>
    </source>
</evidence>
<feature type="transmembrane region" description="Helical" evidence="1">
    <location>
        <begin position="76"/>
        <end position="99"/>
    </location>
</feature>
<protein>
    <submittedName>
        <fullName evidence="3">Uncharacterized protein</fullName>
    </submittedName>
</protein>
<sequence>MITAHLTDAEIQLYVAEPEMTSDQLKIHIQDCANCQTRAVNYQLLFNGIQDQAKPRFDFDLTSLVLEQLPEPKRAFPWAAVLVSVFSIILIALLAVFFWSYMEAVITGASTVLIAITVTAAVVILIFQALEMVKNHQKQIHTLLNAKTLQL</sequence>
<name>A0A1N7EYV8_9SPHI</name>
<dbReference type="STRING" id="354630.SAMN05421821_1166"/>
<accession>A0A1N7EYV8</accession>
<keyword evidence="4" id="KW-1185">Reference proteome</keyword>
<feature type="transmembrane region" description="Helical" evidence="1">
    <location>
        <begin position="105"/>
        <end position="130"/>
    </location>
</feature>
<proteinExistence type="predicted"/>
<organism evidence="3 5">
    <name type="scientific">Mucilaginibacter lappiensis</name>
    <dbReference type="NCBI Taxonomy" id="354630"/>
    <lineage>
        <taxon>Bacteria</taxon>
        <taxon>Pseudomonadati</taxon>
        <taxon>Bacteroidota</taxon>
        <taxon>Sphingobacteriia</taxon>
        <taxon>Sphingobacteriales</taxon>
        <taxon>Sphingobacteriaceae</taxon>
        <taxon>Mucilaginibacter</taxon>
    </lineage>
</organism>
<gene>
    <name evidence="3" type="ORF">HDF22_004860</name>
    <name evidence="2" type="ORF">HDF23_004946</name>
</gene>
<evidence type="ECO:0000313" key="2">
    <source>
        <dbReference type="EMBL" id="MBB6112173.1"/>
    </source>
</evidence>
<dbReference type="EMBL" id="JACHCB010000016">
    <property type="protein sequence ID" value="MBB6112173.1"/>
    <property type="molecule type" value="Genomic_DNA"/>
</dbReference>
<dbReference type="EMBL" id="JACHCA010000016">
    <property type="protein sequence ID" value="MBB6130717.1"/>
    <property type="molecule type" value="Genomic_DNA"/>
</dbReference>
<evidence type="ECO:0000256" key="1">
    <source>
        <dbReference type="SAM" id="Phobius"/>
    </source>
</evidence>
<keyword evidence="1" id="KW-0472">Membrane</keyword>
<keyword evidence="1" id="KW-1133">Transmembrane helix</keyword>
<evidence type="ECO:0000313" key="5">
    <source>
        <dbReference type="Proteomes" id="UP000548326"/>
    </source>
</evidence>
<reference evidence="4 5" key="1">
    <citation type="submission" date="2020-08" db="EMBL/GenBank/DDBJ databases">
        <title>Genomic Encyclopedia of Type Strains, Phase IV (KMG-V): Genome sequencing to study the core and pangenomes of soil and plant-associated prokaryotes.</title>
        <authorList>
            <person name="Whitman W."/>
        </authorList>
    </citation>
    <scope>NUCLEOTIDE SEQUENCE [LARGE SCALE GENOMIC DNA]</scope>
    <source>
        <strain evidence="2 4">ANJLi2</strain>
        <strain evidence="3 5">MP601</strain>
    </source>
</reference>
<evidence type="ECO:0000313" key="4">
    <source>
        <dbReference type="Proteomes" id="UP000541583"/>
    </source>
</evidence>
<dbReference type="OrthoDB" id="708468at2"/>
<comment type="caution">
    <text evidence="3">The sequence shown here is derived from an EMBL/GenBank/DDBJ whole genome shotgun (WGS) entry which is preliminary data.</text>
</comment>
<keyword evidence="1" id="KW-0812">Transmembrane</keyword>
<dbReference type="Proteomes" id="UP000541583">
    <property type="component" value="Unassembled WGS sequence"/>
</dbReference>
<dbReference type="AlphaFoldDB" id="A0A1N7EYV8"/>